<proteinExistence type="inferred from homology"/>
<dbReference type="AlphaFoldDB" id="A0A6P8IVA1"/>
<dbReference type="SUPFAM" id="SSF52540">
    <property type="entry name" value="P-loop containing nucleoside triphosphate hydrolases"/>
    <property type="match status" value="1"/>
</dbReference>
<dbReference type="KEGG" id="aten:116304458"/>
<dbReference type="GO" id="GO:0005694">
    <property type="term" value="C:chromosome"/>
    <property type="evidence" value="ECO:0007669"/>
    <property type="project" value="TreeGrafter"/>
</dbReference>
<dbReference type="EC" id="5.6.2.4" evidence="5"/>
<dbReference type="GO" id="GO:0005524">
    <property type="term" value="F:ATP binding"/>
    <property type="evidence" value="ECO:0007669"/>
    <property type="project" value="InterPro"/>
</dbReference>
<evidence type="ECO:0000313" key="8">
    <source>
        <dbReference type="RefSeq" id="XP_031570055.1"/>
    </source>
</evidence>
<dbReference type="PANTHER" id="PTHR13710">
    <property type="entry name" value="DNA HELICASE RECQ FAMILY MEMBER"/>
    <property type="match status" value="1"/>
</dbReference>
<dbReference type="GO" id="GO:0043138">
    <property type="term" value="F:3'-5' DNA helicase activity"/>
    <property type="evidence" value="ECO:0007669"/>
    <property type="project" value="UniProtKB-EC"/>
</dbReference>
<comment type="catalytic activity">
    <reaction evidence="4">
        <text>Couples ATP hydrolysis with the unwinding of duplex DNA by translocating in the 3'-5' direction.</text>
        <dbReference type="EC" id="5.6.2.4"/>
    </reaction>
</comment>
<dbReference type="GO" id="GO:0000724">
    <property type="term" value="P:double-strand break repair via homologous recombination"/>
    <property type="evidence" value="ECO:0007669"/>
    <property type="project" value="TreeGrafter"/>
</dbReference>
<dbReference type="GO" id="GO:0003677">
    <property type="term" value="F:DNA binding"/>
    <property type="evidence" value="ECO:0007669"/>
    <property type="project" value="UniProtKB-KW"/>
</dbReference>
<comment type="similarity">
    <text evidence="1">Belongs to the helicase family. RecQ subfamily.</text>
</comment>
<evidence type="ECO:0000256" key="1">
    <source>
        <dbReference type="ARBA" id="ARBA00005446"/>
    </source>
</evidence>
<dbReference type="PANTHER" id="PTHR13710:SF105">
    <property type="entry name" value="ATP-DEPENDENT DNA HELICASE Q1"/>
    <property type="match status" value="1"/>
</dbReference>
<feature type="domain" description="DEAD/DEAH-box helicase" evidence="6">
    <location>
        <begin position="19"/>
        <end position="88"/>
    </location>
</feature>
<dbReference type="GeneID" id="116304458"/>
<evidence type="ECO:0000259" key="6">
    <source>
        <dbReference type="Pfam" id="PF00270"/>
    </source>
</evidence>
<protein>
    <recommendedName>
        <fullName evidence="5">DNA 3'-5' helicase</fullName>
        <ecNumber evidence="5">5.6.2.4</ecNumber>
    </recommendedName>
</protein>
<keyword evidence="7" id="KW-1185">Reference proteome</keyword>
<dbReference type="GO" id="GO:0009378">
    <property type="term" value="F:four-way junction helicase activity"/>
    <property type="evidence" value="ECO:0007669"/>
    <property type="project" value="TreeGrafter"/>
</dbReference>
<dbReference type="InParanoid" id="A0A6P8IVA1"/>
<dbReference type="GO" id="GO:0005737">
    <property type="term" value="C:cytoplasm"/>
    <property type="evidence" value="ECO:0007669"/>
    <property type="project" value="TreeGrafter"/>
</dbReference>
<accession>A0A6P8IVA1</accession>
<gene>
    <name evidence="8" type="primary">LOC116304458</name>
</gene>
<evidence type="ECO:0000313" key="7">
    <source>
        <dbReference type="Proteomes" id="UP000515163"/>
    </source>
</evidence>
<dbReference type="Gene3D" id="3.40.50.300">
    <property type="entry name" value="P-loop containing nucleotide triphosphate hydrolases"/>
    <property type="match status" value="1"/>
</dbReference>
<keyword evidence="3" id="KW-0413">Isomerase</keyword>
<dbReference type="InterPro" id="IPR011545">
    <property type="entry name" value="DEAD/DEAH_box_helicase_dom"/>
</dbReference>
<name>A0A6P8IVA1_ACTTE</name>
<dbReference type="Pfam" id="PF00270">
    <property type="entry name" value="DEAD"/>
    <property type="match status" value="1"/>
</dbReference>
<dbReference type="Proteomes" id="UP000515163">
    <property type="component" value="Unplaced"/>
</dbReference>
<evidence type="ECO:0000256" key="3">
    <source>
        <dbReference type="ARBA" id="ARBA00023235"/>
    </source>
</evidence>
<keyword evidence="2" id="KW-0238">DNA-binding</keyword>
<dbReference type="InterPro" id="IPR027417">
    <property type="entry name" value="P-loop_NTPase"/>
</dbReference>
<dbReference type="OrthoDB" id="5969215at2759"/>
<dbReference type="RefSeq" id="XP_031570055.1">
    <property type="nucleotide sequence ID" value="XM_031714195.1"/>
</dbReference>
<evidence type="ECO:0000256" key="4">
    <source>
        <dbReference type="ARBA" id="ARBA00034617"/>
    </source>
</evidence>
<sequence length="126" mass="13770">MGASLEESIKQLSIDLKQEQELALKSLLESKDLLAILPTGFGKSWIYEAYASIKNAQVVLVVTPLTSIIKDQIAHLNRSGIPSAKLSVLQHEDLNACKFKILFSSAEKALTNEFTSLAEGQLKSNP</sequence>
<reference evidence="8" key="1">
    <citation type="submission" date="2025-08" db="UniProtKB">
        <authorList>
            <consortium name="RefSeq"/>
        </authorList>
    </citation>
    <scope>IDENTIFICATION</scope>
    <source>
        <tissue evidence="8">Tentacle</tissue>
    </source>
</reference>
<evidence type="ECO:0000256" key="5">
    <source>
        <dbReference type="ARBA" id="ARBA00034808"/>
    </source>
</evidence>
<evidence type="ECO:0000256" key="2">
    <source>
        <dbReference type="ARBA" id="ARBA00023125"/>
    </source>
</evidence>
<organism evidence="7 8">
    <name type="scientific">Actinia tenebrosa</name>
    <name type="common">Australian red waratah sea anemone</name>
    <dbReference type="NCBI Taxonomy" id="6105"/>
    <lineage>
        <taxon>Eukaryota</taxon>
        <taxon>Metazoa</taxon>
        <taxon>Cnidaria</taxon>
        <taxon>Anthozoa</taxon>
        <taxon>Hexacorallia</taxon>
        <taxon>Actiniaria</taxon>
        <taxon>Actiniidae</taxon>
        <taxon>Actinia</taxon>
    </lineage>
</organism>